<evidence type="ECO:0000256" key="7">
    <source>
        <dbReference type="SAM" id="Phobius"/>
    </source>
</evidence>
<accession>A0A3N0YW22</accession>
<dbReference type="InterPro" id="IPR051845">
    <property type="entry name" value="Znf385"/>
</dbReference>
<feature type="transmembrane region" description="Helical" evidence="7">
    <location>
        <begin position="23"/>
        <end position="44"/>
    </location>
</feature>
<evidence type="ECO:0000313" key="8">
    <source>
        <dbReference type="EMBL" id="ROL50396.1"/>
    </source>
</evidence>
<keyword evidence="7" id="KW-1133">Transmembrane helix</keyword>
<dbReference type="Proteomes" id="UP000281406">
    <property type="component" value="Unassembled WGS sequence"/>
</dbReference>
<dbReference type="PANTHER" id="PTHR23067">
    <property type="entry name" value="DOUBLE-STRANDED RNA-BINDING ZINC FINGER PROTEIN"/>
    <property type="match status" value="1"/>
</dbReference>
<evidence type="ECO:0000313" key="9">
    <source>
        <dbReference type="Proteomes" id="UP000281406"/>
    </source>
</evidence>
<gene>
    <name evidence="8" type="ORF">DPX16_20963</name>
</gene>
<evidence type="ECO:0000256" key="5">
    <source>
        <dbReference type="ARBA" id="ARBA00022833"/>
    </source>
</evidence>
<name>A0A3N0YW22_ANAGA</name>
<evidence type="ECO:0000256" key="3">
    <source>
        <dbReference type="ARBA" id="ARBA00022737"/>
    </source>
</evidence>
<protein>
    <submittedName>
        <fullName evidence="8">Zinc finger protein 385B</fullName>
    </submittedName>
</protein>
<keyword evidence="9" id="KW-1185">Reference proteome</keyword>
<dbReference type="PROSITE" id="PS51257">
    <property type="entry name" value="PROKAR_LIPOPROTEIN"/>
    <property type="match status" value="1"/>
</dbReference>
<dbReference type="EMBL" id="RJVU01020258">
    <property type="protein sequence ID" value="ROL50396.1"/>
    <property type="molecule type" value="Genomic_DNA"/>
</dbReference>
<keyword evidence="7" id="KW-0472">Membrane</keyword>
<keyword evidence="3" id="KW-0677">Repeat</keyword>
<dbReference type="AlphaFoldDB" id="A0A3N0YW22"/>
<evidence type="ECO:0000256" key="2">
    <source>
        <dbReference type="ARBA" id="ARBA00022723"/>
    </source>
</evidence>
<comment type="caution">
    <text evidence="8">The sequence shown here is derived from an EMBL/GenBank/DDBJ whole genome shotgun (WGS) entry which is preliminary data.</text>
</comment>
<sequence>MLRRSTAIPPAVSSLLTPPSPTVITSLACNFPALIAVVLVVVGWRDFNYRLPLFSVMHNSCDFTQKCAMDTLHLLQMDPVQKAVINHTFGVSIPPKKKLVISCNICQLRFNSDRCSSAGPVQSTSCLSGSDALVGVSERISLRPVFTFVLHGPEDAVFVKRCAVTISCSRAQGKMARIGLAACSCKLAFTLGNYKLYPRLY</sequence>
<keyword evidence="2" id="KW-0479">Metal-binding</keyword>
<organism evidence="8 9">
    <name type="scientific">Anabarilius grahami</name>
    <name type="common">Kanglang fish</name>
    <name type="synonym">Barilius grahami</name>
    <dbReference type="NCBI Taxonomy" id="495550"/>
    <lineage>
        <taxon>Eukaryota</taxon>
        <taxon>Metazoa</taxon>
        <taxon>Chordata</taxon>
        <taxon>Craniata</taxon>
        <taxon>Vertebrata</taxon>
        <taxon>Euteleostomi</taxon>
        <taxon>Actinopterygii</taxon>
        <taxon>Neopterygii</taxon>
        <taxon>Teleostei</taxon>
        <taxon>Ostariophysi</taxon>
        <taxon>Cypriniformes</taxon>
        <taxon>Xenocyprididae</taxon>
        <taxon>Xenocypridinae</taxon>
        <taxon>Xenocypridinae incertae sedis</taxon>
        <taxon>Anabarilius</taxon>
    </lineage>
</organism>
<evidence type="ECO:0000256" key="4">
    <source>
        <dbReference type="ARBA" id="ARBA00022771"/>
    </source>
</evidence>
<comment type="subcellular location">
    <subcellularLocation>
        <location evidence="1">Nucleus</location>
    </subcellularLocation>
</comment>
<dbReference type="GO" id="GO:0008270">
    <property type="term" value="F:zinc ion binding"/>
    <property type="evidence" value="ECO:0007669"/>
    <property type="project" value="UniProtKB-KW"/>
</dbReference>
<dbReference type="OrthoDB" id="434647at2759"/>
<dbReference type="GO" id="GO:0005634">
    <property type="term" value="C:nucleus"/>
    <property type="evidence" value="ECO:0007669"/>
    <property type="project" value="UniProtKB-SubCell"/>
</dbReference>
<proteinExistence type="predicted"/>
<evidence type="ECO:0000256" key="6">
    <source>
        <dbReference type="ARBA" id="ARBA00023242"/>
    </source>
</evidence>
<keyword evidence="6" id="KW-0539">Nucleus</keyword>
<keyword evidence="7" id="KW-0812">Transmembrane</keyword>
<reference evidence="8 9" key="1">
    <citation type="submission" date="2018-10" db="EMBL/GenBank/DDBJ databases">
        <title>Genome assembly for a Yunnan-Guizhou Plateau 3E fish, Anabarilius grahami (Regan), and its evolutionary and genetic applications.</title>
        <authorList>
            <person name="Jiang W."/>
        </authorList>
    </citation>
    <scope>NUCLEOTIDE SEQUENCE [LARGE SCALE GENOMIC DNA]</scope>
    <source>
        <strain evidence="8">AG-KIZ</strain>
        <tissue evidence="8">Muscle</tissue>
    </source>
</reference>
<keyword evidence="4" id="KW-0863">Zinc-finger</keyword>
<keyword evidence="5" id="KW-0862">Zinc</keyword>
<evidence type="ECO:0000256" key="1">
    <source>
        <dbReference type="ARBA" id="ARBA00004123"/>
    </source>
</evidence>
<dbReference type="PANTHER" id="PTHR23067:SF8">
    <property type="entry name" value="ZINC FINGER PROTEIN 385B"/>
    <property type="match status" value="1"/>
</dbReference>